<feature type="domain" description="DNA primase/polymerase bifunctional N-terminal" evidence="2">
    <location>
        <begin position="7"/>
        <end position="185"/>
    </location>
</feature>
<accession>A0A939FN14</accession>
<feature type="region of interest" description="Disordered" evidence="1">
    <location>
        <begin position="292"/>
        <end position="333"/>
    </location>
</feature>
<dbReference type="CDD" id="cd04859">
    <property type="entry name" value="Prim_Pol"/>
    <property type="match status" value="1"/>
</dbReference>
<organism evidence="3 4">
    <name type="scientific">Streptomyces triculaminicus</name>
    <dbReference type="NCBI Taxonomy" id="2816232"/>
    <lineage>
        <taxon>Bacteria</taxon>
        <taxon>Bacillati</taxon>
        <taxon>Actinomycetota</taxon>
        <taxon>Actinomycetes</taxon>
        <taxon>Kitasatosporales</taxon>
        <taxon>Streptomycetaceae</taxon>
        <taxon>Streptomyces</taxon>
    </lineage>
</organism>
<name>A0A939FN14_9ACTN</name>
<reference evidence="3" key="1">
    <citation type="submission" date="2021-03" db="EMBL/GenBank/DDBJ databases">
        <title>Streptomyces strains.</title>
        <authorList>
            <person name="Lund M.B."/>
            <person name="Toerring T."/>
        </authorList>
    </citation>
    <scope>NUCLEOTIDE SEQUENCE</scope>
    <source>
        <strain evidence="3">JCM 4242</strain>
    </source>
</reference>
<dbReference type="EMBL" id="JAFMOF010000001">
    <property type="protein sequence ID" value="MBO0652810.1"/>
    <property type="molecule type" value="Genomic_DNA"/>
</dbReference>
<proteinExistence type="predicted"/>
<evidence type="ECO:0000256" key="1">
    <source>
        <dbReference type="SAM" id="MobiDB-lite"/>
    </source>
</evidence>
<gene>
    <name evidence="3" type="ORF">J1792_08425</name>
</gene>
<comment type="caution">
    <text evidence="3">The sequence shown here is derived from an EMBL/GenBank/DDBJ whole genome shotgun (WGS) entry which is preliminary data.</text>
</comment>
<dbReference type="SMART" id="SM00943">
    <property type="entry name" value="Prim-Pol"/>
    <property type="match status" value="1"/>
</dbReference>
<sequence length="347" mass="37154">MALLDAALAAAEHGWRVHPLRPSAKGSALHGERSCPRIGECADGHRKWEQRATTNPDRIRAAWAAGPFNVGIATGPSNLLVVDLDVSKEKSEKDAPDGATSFKALCERAGKPWPITYTVRTPSGGMHLYFQTQPGTRLPSTAGTFAPHIDTRAWGGNIVAAGSITSLGAYEAIVPGPVAELPEWLLDHLHAPPEPPRQPGPLRIPGRGTRRAEVALDREVAVVRAAPKGQRHKLLLARTIAIGRFVAWGDIPRDVVEEAFGAAGESIGLSPAECRATIRDALAYSARTCRPRETACPTTRPRPNPKRRLSPLPSSTPPTAPSPCSTRAAEERPPVRASFQLFVLTGT</sequence>
<dbReference type="SUPFAM" id="SSF56747">
    <property type="entry name" value="Prim-pol domain"/>
    <property type="match status" value="1"/>
</dbReference>
<dbReference type="Pfam" id="PF09250">
    <property type="entry name" value="Prim-Pol"/>
    <property type="match status" value="1"/>
</dbReference>
<dbReference type="AlphaFoldDB" id="A0A939FN14"/>
<dbReference type="InterPro" id="IPR015330">
    <property type="entry name" value="DNA_primase/pol_bifunc_N"/>
</dbReference>
<keyword evidence="4" id="KW-1185">Reference proteome</keyword>
<evidence type="ECO:0000259" key="2">
    <source>
        <dbReference type="SMART" id="SM00943"/>
    </source>
</evidence>
<protein>
    <submittedName>
        <fullName evidence="3">Bifunctional DNA primase/polymerase</fullName>
    </submittedName>
</protein>
<evidence type="ECO:0000313" key="3">
    <source>
        <dbReference type="EMBL" id="MBO0652810.1"/>
    </source>
</evidence>
<evidence type="ECO:0000313" key="4">
    <source>
        <dbReference type="Proteomes" id="UP000664781"/>
    </source>
</evidence>
<dbReference type="Proteomes" id="UP000664781">
    <property type="component" value="Unassembled WGS sequence"/>
</dbReference>